<accession>A0ABX3J7I9</accession>
<evidence type="ECO:0000313" key="2">
    <source>
        <dbReference type="EMBL" id="OOC03537.1"/>
    </source>
</evidence>
<reference evidence="2 3" key="1">
    <citation type="submission" date="2017-02" db="EMBL/GenBank/DDBJ databases">
        <title>Amycolatopsis azurea DSM 43854 draft genome.</title>
        <authorList>
            <person name="Mayilraj S."/>
        </authorList>
    </citation>
    <scope>NUCLEOTIDE SEQUENCE [LARGE SCALE GENOMIC DNA]</scope>
    <source>
        <strain evidence="2 3">DSM 43854</strain>
    </source>
</reference>
<sequence length="103" mass="10595">MQCIITVSVAAAAAMITAITVAMIVSSPGPTTDARATSPLFPTPTASSSQDYEEGFKAISVFLYNNSTKAGLGEQASVDFTADGWDVLVAKDRVGKVATSAAY</sequence>
<feature type="chain" id="PRO_5045500942" evidence="1">
    <location>
        <begin position="23"/>
        <end position="103"/>
    </location>
</feature>
<evidence type="ECO:0000256" key="1">
    <source>
        <dbReference type="SAM" id="SignalP"/>
    </source>
</evidence>
<dbReference type="RefSeq" id="WP_039919452.1">
    <property type="nucleotide sequence ID" value="NZ_ANMG01000077.1"/>
</dbReference>
<feature type="signal peptide" evidence="1">
    <location>
        <begin position="1"/>
        <end position="22"/>
    </location>
</feature>
<comment type="caution">
    <text evidence="2">The sequence shown here is derived from an EMBL/GenBank/DDBJ whole genome shotgun (WGS) entry which is preliminary data.</text>
</comment>
<protein>
    <submittedName>
        <fullName evidence="2">Uncharacterized protein</fullName>
    </submittedName>
</protein>
<keyword evidence="1" id="KW-0732">Signal</keyword>
<evidence type="ECO:0000313" key="3">
    <source>
        <dbReference type="Proteomes" id="UP000188551"/>
    </source>
</evidence>
<name>A0ABX3J7I9_9PSEU</name>
<keyword evidence="3" id="KW-1185">Reference proteome</keyword>
<dbReference type="EMBL" id="MUXN01000021">
    <property type="protein sequence ID" value="OOC03537.1"/>
    <property type="molecule type" value="Genomic_DNA"/>
</dbReference>
<organism evidence="2 3">
    <name type="scientific">Amycolatopsis azurea DSM 43854</name>
    <dbReference type="NCBI Taxonomy" id="1238180"/>
    <lineage>
        <taxon>Bacteria</taxon>
        <taxon>Bacillati</taxon>
        <taxon>Actinomycetota</taxon>
        <taxon>Actinomycetes</taxon>
        <taxon>Pseudonocardiales</taxon>
        <taxon>Pseudonocardiaceae</taxon>
        <taxon>Amycolatopsis</taxon>
    </lineage>
</organism>
<proteinExistence type="predicted"/>
<dbReference type="Proteomes" id="UP000188551">
    <property type="component" value="Unassembled WGS sequence"/>
</dbReference>
<gene>
    <name evidence="2" type="ORF">B0293_26975</name>
</gene>